<feature type="region of interest" description="Disordered" evidence="1">
    <location>
        <begin position="1"/>
        <end position="28"/>
    </location>
</feature>
<comment type="caution">
    <text evidence="3">The sequence shown here is derived from an EMBL/GenBank/DDBJ whole genome shotgun (WGS) entry which is preliminary data.</text>
</comment>
<feature type="non-terminal residue" evidence="3">
    <location>
        <position position="1"/>
    </location>
</feature>
<evidence type="ECO:0000313" key="3">
    <source>
        <dbReference type="EMBL" id="CAK9090220.1"/>
    </source>
</evidence>
<feature type="region of interest" description="Disordered" evidence="1">
    <location>
        <begin position="86"/>
        <end position="108"/>
    </location>
</feature>
<proteinExistence type="predicted"/>
<keyword evidence="2" id="KW-0472">Membrane</keyword>
<gene>
    <name evidence="3" type="ORF">SCF082_LOCUS42555</name>
</gene>
<feature type="compositionally biased region" description="Basic and acidic residues" evidence="1">
    <location>
        <begin position="13"/>
        <end position="23"/>
    </location>
</feature>
<keyword evidence="4" id="KW-1185">Reference proteome</keyword>
<dbReference type="EMBL" id="CAXAMM010039961">
    <property type="protein sequence ID" value="CAK9090220.1"/>
    <property type="molecule type" value="Genomic_DNA"/>
</dbReference>
<feature type="transmembrane region" description="Helical" evidence="2">
    <location>
        <begin position="36"/>
        <end position="61"/>
    </location>
</feature>
<keyword evidence="2" id="KW-1133">Transmembrane helix</keyword>
<name>A0ABP0QRZ9_9DINO</name>
<evidence type="ECO:0000313" key="4">
    <source>
        <dbReference type="Proteomes" id="UP001642464"/>
    </source>
</evidence>
<organism evidence="3 4">
    <name type="scientific">Durusdinium trenchii</name>
    <dbReference type="NCBI Taxonomy" id="1381693"/>
    <lineage>
        <taxon>Eukaryota</taxon>
        <taxon>Sar</taxon>
        <taxon>Alveolata</taxon>
        <taxon>Dinophyceae</taxon>
        <taxon>Suessiales</taxon>
        <taxon>Symbiodiniaceae</taxon>
        <taxon>Durusdinium</taxon>
    </lineage>
</organism>
<evidence type="ECO:0000256" key="1">
    <source>
        <dbReference type="SAM" id="MobiDB-lite"/>
    </source>
</evidence>
<accession>A0ABP0QRZ9</accession>
<keyword evidence="2" id="KW-0812">Transmembrane</keyword>
<sequence length="121" mass="13733">GRQRHARRVNRRGAVDERSRSETSDGMEEYQRVTGIIVASLMICIGCSCLAICTCCGYFCLNGVPKRYHATLEAFVEELQRKEYLPRLNDETPGSDETEKSELPELEDLEQVKDARILHAV</sequence>
<reference evidence="3 4" key="1">
    <citation type="submission" date="2024-02" db="EMBL/GenBank/DDBJ databases">
        <authorList>
            <person name="Chen Y."/>
            <person name="Shah S."/>
            <person name="Dougan E. K."/>
            <person name="Thang M."/>
            <person name="Chan C."/>
        </authorList>
    </citation>
    <scope>NUCLEOTIDE SEQUENCE [LARGE SCALE GENOMIC DNA]</scope>
</reference>
<evidence type="ECO:0000256" key="2">
    <source>
        <dbReference type="SAM" id="Phobius"/>
    </source>
</evidence>
<dbReference type="Proteomes" id="UP001642464">
    <property type="component" value="Unassembled WGS sequence"/>
</dbReference>
<feature type="compositionally biased region" description="Basic residues" evidence="1">
    <location>
        <begin position="1"/>
        <end position="11"/>
    </location>
</feature>
<protein>
    <submittedName>
        <fullName evidence="3">Arylsulfatase B</fullName>
    </submittedName>
</protein>